<keyword evidence="14" id="KW-0675">Receptor</keyword>
<dbReference type="PRINTS" id="PR00959">
    <property type="entry name" value="MEVGALKINASE"/>
</dbReference>
<evidence type="ECO:0000313" key="21">
    <source>
        <dbReference type="EMBL" id="CAG9806039.1"/>
    </source>
</evidence>
<protein>
    <recommendedName>
        <fullName evidence="23">Galactokinase</fullName>
    </recommendedName>
</protein>
<evidence type="ECO:0000313" key="22">
    <source>
        <dbReference type="Proteomes" id="UP001153620"/>
    </source>
</evidence>
<evidence type="ECO:0000259" key="20">
    <source>
        <dbReference type="Pfam" id="PF10509"/>
    </source>
</evidence>
<comment type="similarity">
    <text evidence="2">Belongs to the GHMP kinase family. GalK subfamily.</text>
</comment>
<keyword evidence="16" id="KW-0119">Carbohydrate metabolism</keyword>
<dbReference type="Gene3D" id="3.30.230.10">
    <property type="match status" value="1"/>
</dbReference>
<evidence type="ECO:0000256" key="8">
    <source>
        <dbReference type="ARBA" id="ARBA00022741"/>
    </source>
</evidence>
<dbReference type="InterPro" id="IPR006203">
    <property type="entry name" value="GHMP_knse_ATP-bd_CS"/>
</dbReference>
<dbReference type="SUPFAM" id="SSF54211">
    <property type="entry name" value="Ribosomal protein S5 domain 2-like"/>
    <property type="match status" value="1"/>
</dbReference>
<evidence type="ECO:0000256" key="5">
    <source>
        <dbReference type="ARBA" id="ARBA00022692"/>
    </source>
</evidence>
<evidence type="ECO:0000259" key="19">
    <source>
        <dbReference type="Pfam" id="PF08544"/>
    </source>
</evidence>
<dbReference type="PRINTS" id="PR00473">
    <property type="entry name" value="GALCTOKINASE"/>
</dbReference>
<dbReference type="EMBL" id="OU895878">
    <property type="protein sequence ID" value="CAG9806039.1"/>
    <property type="molecule type" value="Genomic_DNA"/>
</dbReference>
<evidence type="ECO:0000256" key="17">
    <source>
        <dbReference type="SAM" id="Phobius"/>
    </source>
</evidence>
<feature type="domain" description="Galactokinase N-terminal" evidence="20">
    <location>
        <begin position="17"/>
        <end position="66"/>
    </location>
</feature>
<dbReference type="PANTHER" id="PTHR10457">
    <property type="entry name" value="MEVALONATE KINASE/GALACTOKINASE"/>
    <property type="match status" value="1"/>
</dbReference>
<dbReference type="GO" id="GO:0005829">
    <property type="term" value="C:cytosol"/>
    <property type="evidence" value="ECO:0007669"/>
    <property type="project" value="TreeGrafter"/>
</dbReference>
<keyword evidence="11" id="KW-0460">Magnesium</keyword>
<dbReference type="SUPFAM" id="SSF55060">
    <property type="entry name" value="GHMP Kinase, C-terminal domain"/>
    <property type="match status" value="1"/>
</dbReference>
<dbReference type="Pfam" id="PF00288">
    <property type="entry name" value="GHMP_kinases_N"/>
    <property type="match status" value="1"/>
</dbReference>
<evidence type="ECO:0000256" key="7">
    <source>
        <dbReference type="ARBA" id="ARBA00022725"/>
    </source>
</evidence>
<keyword evidence="15" id="KW-0807">Transducer</keyword>
<keyword evidence="8" id="KW-0547">Nucleotide-binding</keyword>
<evidence type="ECO:0000256" key="14">
    <source>
        <dbReference type="ARBA" id="ARBA00023170"/>
    </source>
</evidence>
<name>A0A9N9RY75_9DIPT</name>
<dbReference type="InterPro" id="IPR000705">
    <property type="entry name" value="Galactokinase"/>
</dbReference>
<keyword evidence="5 17" id="KW-0812">Transmembrane</keyword>
<dbReference type="GO" id="GO:0004984">
    <property type="term" value="F:olfactory receptor activity"/>
    <property type="evidence" value="ECO:0007669"/>
    <property type="project" value="InterPro"/>
</dbReference>
<dbReference type="InterPro" id="IPR036554">
    <property type="entry name" value="GHMP_kinase_C_sf"/>
</dbReference>
<dbReference type="GO" id="GO:0046872">
    <property type="term" value="F:metal ion binding"/>
    <property type="evidence" value="ECO:0007669"/>
    <property type="project" value="UniProtKB-KW"/>
</dbReference>
<accession>A0A9N9RY75</accession>
<dbReference type="GO" id="GO:0005549">
    <property type="term" value="F:odorant binding"/>
    <property type="evidence" value="ECO:0007669"/>
    <property type="project" value="InterPro"/>
</dbReference>
<reference evidence="21" key="1">
    <citation type="submission" date="2022-01" db="EMBL/GenBank/DDBJ databases">
        <authorList>
            <person name="King R."/>
        </authorList>
    </citation>
    <scope>NUCLEOTIDE SEQUENCE</scope>
</reference>
<dbReference type="GO" id="GO:0016020">
    <property type="term" value="C:membrane"/>
    <property type="evidence" value="ECO:0007669"/>
    <property type="project" value="UniProtKB-SubCell"/>
</dbReference>
<gene>
    <name evidence="21" type="ORF">CHIRRI_LOCUS8904</name>
</gene>
<feature type="transmembrane region" description="Helical" evidence="17">
    <location>
        <begin position="485"/>
        <end position="507"/>
    </location>
</feature>
<evidence type="ECO:0000256" key="2">
    <source>
        <dbReference type="ARBA" id="ARBA00006566"/>
    </source>
</evidence>
<dbReference type="GO" id="GO:0005524">
    <property type="term" value="F:ATP binding"/>
    <property type="evidence" value="ECO:0007669"/>
    <property type="project" value="UniProtKB-KW"/>
</dbReference>
<evidence type="ECO:0000256" key="4">
    <source>
        <dbReference type="ARBA" id="ARBA00022679"/>
    </source>
</evidence>
<dbReference type="InterPro" id="IPR020568">
    <property type="entry name" value="Ribosomal_Su5_D2-typ_SF"/>
</dbReference>
<dbReference type="InterPro" id="IPR014721">
    <property type="entry name" value="Ribsml_uS5_D2-typ_fold_subgr"/>
</dbReference>
<feature type="transmembrane region" description="Helical" evidence="17">
    <location>
        <begin position="422"/>
        <end position="445"/>
    </location>
</feature>
<organism evidence="21 22">
    <name type="scientific">Chironomus riparius</name>
    <dbReference type="NCBI Taxonomy" id="315576"/>
    <lineage>
        <taxon>Eukaryota</taxon>
        <taxon>Metazoa</taxon>
        <taxon>Ecdysozoa</taxon>
        <taxon>Arthropoda</taxon>
        <taxon>Hexapoda</taxon>
        <taxon>Insecta</taxon>
        <taxon>Pterygota</taxon>
        <taxon>Neoptera</taxon>
        <taxon>Endopterygota</taxon>
        <taxon>Diptera</taxon>
        <taxon>Nematocera</taxon>
        <taxon>Chironomoidea</taxon>
        <taxon>Chironomidae</taxon>
        <taxon>Chironominae</taxon>
        <taxon>Chironomus</taxon>
    </lineage>
</organism>
<dbReference type="AlphaFoldDB" id="A0A9N9RY75"/>
<keyword evidence="9" id="KW-0418">Kinase</keyword>
<evidence type="ECO:0000259" key="18">
    <source>
        <dbReference type="Pfam" id="PF00288"/>
    </source>
</evidence>
<dbReference type="PROSITE" id="PS00106">
    <property type="entry name" value="GALACTOKINASE"/>
    <property type="match status" value="1"/>
</dbReference>
<evidence type="ECO:0000256" key="16">
    <source>
        <dbReference type="ARBA" id="ARBA00023277"/>
    </source>
</evidence>
<keyword evidence="10" id="KW-0067">ATP-binding</keyword>
<proteinExistence type="inferred from homology"/>
<evidence type="ECO:0000256" key="9">
    <source>
        <dbReference type="ARBA" id="ARBA00022777"/>
    </source>
</evidence>
<dbReference type="GO" id="GO:0006012">
    <property type="term" value="P:galactose metabolic process"/>
    <property type="evidence" value="ECO:0007669"/>
    <property type="project" value="InterPro"/>
</dbReference>
<evidence type="ECO:0008006" key="23">
    <source>
        <dbReference type="Google" id="ProtNLM"/>
    </source>
</evidence>
<dbReference type="Gene3D" id="3.30.70.890">
    <property type="entry name" value="GHMP kinase, C-terminal domain"/>
    <property type="match status" value="1"/>
</dbReference>
<dbReference type="PANTHER" id="PTHR10457:SF7">
    <property type="entry name" value="GALACTOKINASE-RELATED"/>
    <property type="match status" value="1"/>
</dbReference>
<dbReference type="Pfam" id="PF08544">
    <property type="entry name" value="GHMP_kinases_C"/>
    <property type="match status" value="1"/>
</dbReference>
<feature type="domain" description="GHMP kinase N-terminal" evidence="18">
    <location>
        <begin position="104"/>
        <end position="190"/>
    </location>
</feature>
<keyword evidence="3" id="KW-0716">Sensory transduction</keyword>
<evidence type="ECO:0000256" key="11">
    <source>
        <dbReference type="ARBA" id="ARBA00022842"/>
    </source>
</evidence>
<keyword evidence="6" id="KW-0479">Metal-binding</keyword>
<keyword evidence="22" id="KW-1185">Reference proteome</keyword>
<evidence type="ECO:0000256" key="3">
    <source>
        <dbReference type="ARBA" id="ARBA00022606"/>
    </source>
</evidence>
<keyword evidence="13 17" id="KW-0472">Membrane</keyword>
<evidence type="ECO:0000256" key="1">
    <source>
        <dbReference type="ARBA" id="ARBA00004141"/>
    </source>
</evidence>
<dbReference type="Pfam" id="PF02949">
    <property type="entry name" value="7tm_6"/>
    <property type="match status" value="1"/>
</dbReference>
<dbReference type="Proteomes" id="UP001153620">
    <property type="component" value="Chromosome 2"/>
</dbReference>
<sequence>MAAKLPSFDELLSKAVETFEEAFNKKPELAACAPGRVNLIGEHIDYCDGFVLPMALPMLTLIVGRRNGTPDEVNIHTLCDGADKPDKIQFNTDYLVSGMPKWANYVKGVLSHYGFPIPGFDAIIVTNVPLGGGLSSSAALEVATLKFLELVTTKKHEKDSDKALICQKAEHTFAECPCGIMDQFISVMGKENHALLIDCQSLIAEHIPFNASDLVVLICNSNVKHNLSASEYPTRRKQCSDALKLMGLSSYREANSSHLKDLEKASADAILIKRARHVISEIERTQKAADALRNCDFERVGKLMVESHKSLSSDFEVSCDELDKLVDLAMKCKGVLGSRMTGGGFGGCTVSLVKSNEIDNVIKQIDAGYHGATFYVCKASDGARDIDLDDAPHFRELPYKGEFFFDVQNSPGYQMIYLMQTYITYIIIIFSVTMASIFSSFCLNISAHFNIMQKIINNAQTKDFLVYHQTVLGLSKKLIKLYRPIIFTEFVIMAIVLCFTGLQILMMDDSVKILGALLHAGAAFADVAVYSYGAQKVLDSALVVCDEFYKTDKNYILIMMITQKELKFDAGLFHASLHTLTVILSRTMSFITLLKSFIEN</sequence>
<evidence type="ECO:0000256" key="15">
    <source>
        <dbReference type="ARBA" id="ARBA00023224"/>
    </source>
</evidence>
<evidence type="ECO:0000256" key="10">
    <source>
        <dbReference type="ARBA" id="ARBA00022840"/>
    </source>
</evidence>
<comment type="subcellular location">
    <subcellularLocation>
        <location evidence="1">Membrane</location>
        <topology evidence="1">Multi-pass membrane protein</topology>
    </subcellularLocation>
</comment>
<dbReference type="OrthoDB" id="275179at2759"/>
<feature type="domain" description="GHMP kinase C-terminal" evidence="19">
    <location>
        <begin position="289"/>
        <end position="369"/>
    </location>
</feature>
<dbReference type="InterPro" id="IPR019539">
    <property type="entry name" value="GalKase_N"/>
</dbReference>
<dbReference type="PROSITE" id="PS00627">
    <property type="entry name" value="GHMP_KINASES_ATP"/>
    <property type="match status" value="1"/>
</dbReference>
<dbReference type="InterPro" id="IPR004117">
    <property type="entry name" value="7tm6_olfct_rcpt"/>
</dbReference>
<dbReference type="InterPro" id="IPR006204">
    <property type="entry name" value="GHMP_kinase_N_dom"/>
</dbReference>
<dbReference type="FunFam" id="3.30.230.10:FF:000040">
    <property type="entry name" value="Galactokinase 1"/>
    <property type="match status" value="1"/>
</dbReference>
<evidence type="ECO:0000256" key="12">
    <source>
        <dbReference type="ARBA" id="ARBA00022989"/>
    </source>
</evidence>
<dbReference type="InterPro" id="IPR019741">
    <property type="entry name" value="Galactokinase_CS"/>
</dbReference>
<dbReference type="GO" id="GO:0004335">
    <property type="term" value="F:galactokinase activity"/>
    <property type="evidence" value="ECO:0007669"/>
    <property type="project" value="InterPro"/>
</dbReference>
<keyword evidence="12 17" id="KW-1133">Transmembrane helix</keyword>
<dbReference type="Pfam" id="PF10509">
    <property type="entry name" value="GalKase_gal_bdg"/>
    <property type="match status" value="1"/>
</dbReference>
<dbReference type="InterPro" id="IPR013750">
    <property type="entry name" value="GHMP_kinase_C_dom"/>
</dbReference>
<keyword evidence="4" id="KW-0808">Transferase</keyword>
<dbReference type="NCBIfam" id="TIGR00131">
    <property type="entry name" value="gal_kin"/>
    <property type="match status" value="1"/>
</dbReference>
<keyword evidence="7" id="KW-0552">Olfaction</keyword>
<evidence type="ECO:0000256" key="13">
    <source>
        <dbReference type="ARBA" id="ARBA00023136"/>
    </source>
</evidence>
<dbReference type="FunFam" id="3.30.70.890:FF:000001">
    <property type="entry name" value="Galactokinase"/>
    <property type="match status" value="1"/>
</dbReference>
<reference evidence="21" key="2">
    <citation type="submission" date="2022-10" db="EMBL/GenBank/DDBJ databases">
        <authorList>
            <consortium name="ENA_rothamsted_submissions"/>
            <consortium name="culmorum"/>
            <person name="King R."/>
        </authorList>
    </citation>
    <scope>NUCLEOTIDE SEQUENCE</scope>
</reference>
<dbReference type="GO" id="GO:0007165">
    <property type="term" value="P:signal transduction"/>
    <property type="evidence" value="ECO:0007669"/>
    <property type="project" value="UniProtKB-KW"/>
</dbReference>
<evidence type="ECO:0000256" key="6">
    <source>
        <dbReference type="ARBA" id="ARBA00022723"/>
    </source>
</evidence>